<dbReference type="SUPFAM" id="SSF55021">
    <property type="entry name" value="ACT-like"/>
    <property type="match status" value="1"/>
</dbReference>
<feature type="domain" description="ACT" evidence="1">
    <location>
        <begin position="7"/>
        <end position="83"/>
    </location>
</feature>
<evidence type="ECO:0000259" key="1">
    <source>
        <dbReference type="PROSITE" id="PS51671"/>
    </source>
</evidence>
<dbReference type="Proteomes" id="UP000053405">
    <property type="component" value="Unassembled WGS sequence"/>
</dbReference>
<dbReference type="InterPro" id="IPR002912">
    <property type="entry name" value="ACT_dom"/>
</dbReference>
<keyword evidence="3" id="KW-1185">Reference proteome</keyword>
<evidence type="ECO:0000313" key="3">
    <source>
        <dbReference type="Proteomes" id="UP000053405"/>
    </source>
</evidence>
<dbReference type="AlphaFoldDB" id="L7L808"/>
<comment type="caution">
    <text evidence="2">The sequence shown here is derived from an EMBL/GenBank/DDBJ whole genome shotgun (WGS) entry which is preliminary data.</text>
</comment>
<dbReference type="EMBL" id="BANT01000004">
    <property type="protein sequence ID" value="GAC56158.1"/>
    <property type="molecule type" value="Genomic_DNA"/>
</dbReference>
<protein>
    <recommendedName>
        <fullName evidence="1">ACT domain-containing protein</fullName>
    </recommendedName>
</protein>
<name>L7L808_9ACTN</name>
<gene>
    <name evidence="2" type="ORF">GOHSU_04_00270</name>
</gene>
<evidence type="ECO:0000313" key="2">
    <source>
        <dbReference type="EMBL" id="GAC56158.1"/>
    </source>
</evidence>
<organism evidence="2 3">
    <name type="scientific">Gordonia hirsuta DSM 44140 = NBRC 16056</name>
    <dbReference type="NCBI Taxonomy" id="1121927"/>
    <lineage>
        <taxon>Bacteria</taxon>
        <taxon>Bacillati</taxon>
        <taxon>Actinomycetota</taxon>
        <taxon>Actinomycetes</taxon>
        <taxon>Mycobacteriales</taxon>
        <taxon>Gordoniaceae</taxon>
        <taxon>Gordonia</taxon>
    </lineage>
</organism>
<dbReference type="eggNOG" id="COG0317">
    <property type="taxonomic scope" value="Bacteria"/>
</dbReference>
<accession>L7L808</accession>
<sequence length="222" mass="23092">MGGVSFLLRVTLTDRPGSLGLLAVALGSVGADIHSLEVVERGPGYAVDDVVVELPGGALPDTLITAAESVAGVQVDSLRPFTGKLELHQELELIEAVAAARADRLQVLADRAPRSLNASWAMVVTRSGDEAIRLAASGSAPETLLTRADWLPLAAAVTFDPNSDWIPQGWREHDTLLAAAPLGDGSKALLLGRVGGPDFRRSEVARLGHLAGIVSGLIHPPG</sequence>
<reference evidence="2 3" key="1">
    <citation type="submission" date="2012-12" db="EMBL/GenBank/DDBJ databases">
        <title>Whole genome shotgun sequence of Gordonia hirsuta NBRC 16056.</title>
        <authorList>
            <person name="Isaki-Nakamura S."/>
            <person name="Hosoyama A."/>
            <person name="Tsuchikane K."/>
            <person name="Katsumata H."/>
            <person name="Baba S."/>
            <person name="Yamazaki S."/>
            <person name="Fujita N."/>
        </authorList>
    </citation>
    <scope>NUCLEOTIDE SEQUENCE [LARGE SCALE GENOMIC DNA]</scope>
    <source>
        <strain evidence="2 3">NBRC 16056</strain>
    </source>
</reference>
<dbReference type="RefSeq" id="WP_005935832.1">
    <property type="nucleotide sequence ID" value="NZ_ATVK01000041.1"/>
</dbReference>
<dbReference type="STRING" id="1121927.GOHSU_04_00270"/>
<dbReference type="OrthoDB" id="5243606at2"/>
<proteinExistence type="predicted"/>
<dbReference type="PROSITE" id="PS51671">
    <property type="entry name" value="ACT"/>
    <property type="match status" value="1"/>
</dbReference>
<dbReference type="InterPro" id="IPR045865">
    <property type="entry name" value="ACT-like_dom_sf"/>
</dbReference>